<feature type="signal peptide" evidence="3">
    <location>
        <begin position="1"/>
        <end position="21"/>
    </location>
</feature>
<dbReference type="PIRSF" id="PIRSF036893">
    <property type="entry name" value="Lipocalin_ApoD"/>
    <property type="match status" value="1"/>
</dbReference>
<dbReference type="InterPro" id="IPR012674">
    <property type="entry name" value="Calycin"/>
</dbReference>
<accession>A0ABM1TA39</accession>
<dbReference type="InterPro" id="IPR003057">
    <property type="entry name" value="Invtbrt_color"/>
</dbReference>
<evidence type="ECO:0000256" key="1">
    <source>
        <dbReference type="ARBA" id="ARBA00006889"/>
    </source>
</evidence>
<dbReference type="RefSeq" id="XP_022252745.1">
    <property type="nucleotide sequence ID" value="XM_022397037.1"/>
</dbReference>
<keyword evidence="5" id="KW-1185">Reference proteome</keyword>
<dbReference type="InterPro" id="IPR022271">
    <property type="entry name" value="Lipocalin_ApoD"/>
</dbReference>
<organism evidence="5 6">
    <name type="scientific">Limulus polyphemus</name>
    <name type="common">Atlantic horseshoe crab</name>
    <dbReference type="NCBI Taxonomy" id="6850"/>
    <lineage>
        <taxon>Eukaryota</taxon>
        <taxon>Metazoa</taxon>
        <taxon>Ecdysozoa</taxon>
        <taxon>Arthropoda</taxon>
        <taxon>Chelicerata</taxon>
        <taxon>Merostomata</taxon>
        <taxon>Xiphosura</taxon>
        <taxon>Limulidae</taxon>
        <taxon>Limulus</taxon>
    </lineage>
</organism>
<dbReference type="GeneID" id="111088093"/>
<keyword evidence="2" id="KW-1015">Disulfide bond</keyword>
<evidence type="ECO:0000256" key="3">
    <source>
        <dbReference type="PIRNR" id="PIRNR036893"/>
    </source>
</evidence>
<evidence type="ECO:0000313" key="6">
    <source>
        <dbReference type="RefSeq" id="XP_022252745.1"/>
    </source>
</evidence>
<dbReference type="Proteomes" id="UP000694941">
    <property type="component" value="Unplaced"/>
</dbReference>
<evidence type="ECO:0000259" key="4">
    <source>
        <dbReference type="Pfam" id="PF00061"/>
    </source>
</evidence>
<keyword evidence="3" id="KW-0732">Signal</keyword>
<dbReference type="PANTHER" id="PTHR10612:SF49">
    <property type="entry name" value="APOLIPOPROTEIN D-LIKE PROTEIN"/>
    <property type="match status" value="1"/>
</dbReference>
<evidence type="ECO:0000256" key="2">
    <source>
        <dbReference type="ARBA" id="ARBA00023157"/>
    </source>
</evidence>
<dbReference type="PRINTS" id="PR01273">
    <property type="entry name" value="INVTBRTCOLOR"/>
</dbReference>
<dbReference type="SUPFAM" id="SSF50814">
    <property type="entry name" value="Lipocalins"/>
    <property type="match status" value="1"/>
</dbReference>
<dbReference type="Gene3D" id="2.40.128.20">
    <property type="match status" value="1"/>
</dbReference>
<name>A0ABM1TA39_LIMPO</name>
<proteinExistence type="inferred from homology"/>
<feature type="domain" description="Lipocalin/cytosolic fatty-acid binding" evidence="4">
    <location>
        <begin position="118"/>
        <end position="184"/>
    </location>
</feature>
<sequence>MMWRVFVVVSMVPILATKVATEIFGLGACPPVKVHPSFDINQFLGKWYVIQSHLTSGTCLQRQVSRAPNGRFYLSQIGSTIAGLPVLGESSRELEIPSGEPAKMALKRPFNIMRPTLDYWVLGTDYDNVAITWTCRNLFFGHLHSLEILSRQSSLDHNVINIIENFLHDFNLEPGRLVYISQKNCDHTEERPTLSLSFTNFVDRLFNL</sequence>
<dbReference type="InterPro" id="IPR000566">
    <property type="entry name" value="Lipocln_cytosolic_FA-bd_dom"/>
</dbReference>
<reference evidence="6" key="1">
    <citation type="submission" date="2025-08" db="UniProtKB">
        <authorList>
            <consortium name="RefSeq"/>
        </authorList>
    </citation>
    <scope>IDENTIFICATION</scope>
    <source>
        <tissue evidence="6">Muscle</tissue>
    </source>
</reference>
<dbReference type="Pfam" id="PF00061">
    <property type="entry name" value="Lipocalin"/>
    <property type="match status" value="1"/>
</dbReference>
<protein>
    <submittedName>
        <fullName evidence="6">Apolipoprotein D-like</fullName>
    </submittedName>
</protein>
<comment type="similarity">
    <text evidence="1 3">Belongs to the calycin superfamily. Lipocalin family.</text>
</comment>
<gene>
    <name evidence="6" type="primary">LOC111088093</name>
</gene>
<dbReference type="PANTHER" id="PTHR10612">
    <property type="entry name" value="APOLIPOPROTEIN D"/>
    <property type="match status" value="1"/>
</dbReference>
<evidence type="ECO:0000313" key="5">
    <source>
        <dbReference type="Proteomes" id="UP000694941"/>
    </source>
</evidence>
<feature type="chain" id="PRO_5045015836" evidence="3">
    <location>
        <begin position="22"/>
        <end position="208"/>
    </location>
</feature>